<dbReference type="AlphaFoldDB" id="I4F3N0"/>
<dbReference type="GO" id="GO:0005840">
    <property type="term" value="C:ribosome"/>
    <property type="evidence" value="ECO:0007669"/>
    <property type="project" value="UniProtKB-KW"/>
</dbReference>
<dbReference type="PROSITE" id="PS51186">
    <property type="entry name" value="GNAT"/>
    <property type="match status" value="1"/>
</dbReference>
<dbReference type="InterPro" id="IPR000182">
    <property type="entry name" value="GNAT_dom"/>
</dbReference>
<accession>I4F3N0</accession>
<comment type="subcellular location">
    <subcellularLocation>
        <location evidence="3">Cytoplasm</location>
    </subcellularLocation>
</comment>
<dbReference type="Gene3D" id="3.40.630.30">
    <property type="match status" value="1"/>
</dbReference>
<feature type="domain" description="N-acetyltransferase" evidence="4">
    <location>
        <begin position="3"/>
        <end position="148"/>
    </location>
</feature>
<dbReference type="eggNOG" id="COG0456">
    <property type="taxonomic scope" value="Bacteria"/>
</dbReference>
<keyword evidence="5" id="KW-0687">Ribonucleoprotein</keyword>
<dbReference type="PANTHER" id="PTHR43877">
    <property type="entry name" value="AMINOALKYLPHOSPHONATE N-ACETYLTRANSFERASE-RELATED-RELATED"/>
    <property type="match status" value="1"/>
</dbReference>
<dbReference type="GO" id="GO:0008999">
    <property type="term" value="F:protein-N-terminal-alanine acetyltransferase activity"/>
    <property type="evidence" value="ECO:0007669"/>
    <property type="project" value="UniProtKB-EC"/>
</dbReference>
<evidence type="ECO:0000313" key="6">
    <source>
        <dbReference type="Proteomes" id="UP000006461"/>
    </source>
</evidence>
<reference evidence="5 6" key="1">
    <citation type="journal article" date="2012" name="J. Bacteriol.">
        <title>Genome Sequence of Radiation-Resistant Modestobacter marinus Strain BC501, a Representative Actinobacterium That Thrives on Calcareous Stone Surfaces.</title>
        <authorList>
            <person name="Normand P."/>
            <person name="Gury J."/>
            <person name="Pujic P."/>
            <person name="Chouaia B."/>
            <person name="Crotti E."/>
            <person name="Brusetti L."/>
            <person name="Daffonchio D."/>
            <person name="Vacherie B."/>
            <person name="Barbe V."/>
            <person name="Medigue C."/>
            <person name="Calteau A."/>
            <person name="Ghodhbane-Gtari F."/>
            <person name="Essoussi I."/>
            <person name="Nouioui I."/>
            <person name="Abbassi-Ghozzi I."/>
            <person name="Gtari M."/>
        </authorList>
    </citation>
    <scope>NUCLEOTIDE SEQUENCE [LARGE SCALE GENOMIC DNA]</scope>
    <source>
        <strain evidence="6">BC 501</strain>
    </source>
</reference>
<evidence type="ECO:0000313" key="5">
    <source>
        <dbReference type="EMBL" id="CCH90243.1"/>
    </source>
</evidence>
<dbReference type="EMBL" id="FO203431">
    <property type="protein sequence ID" value="CCH90243.1"/>
    <property type="molecule type" value="Genomic_DNA"/>
</dbReference>
<dbReference type="STRING" id="477641.MODMU_4862"/>
<evidence type="ECO:0000256" key="2">
    <source>
        <dbReference type="ARBA" id="ARBA00023315"/>
    </source>
</evidence>
<evidence type="ECO:0000259" key="4">
    <source>
        <dbReference type="PROSITE" id="PS51186"/>
    </source>
</evidence>
<dbReference type="CDD" id="cd04301">
    <property type="entry name" value="NAT_SF"/>
    <property type="match status" value="1"/>
</dbReference>
<evidence type="ECO:0000256" key="1">
    <source>
        <dbReference type="ARBA" id="ARBA00022679"/>
    </source>
</evidence>
<dbReference type="InterPro" id="IPR016181">
    <property type="entry name" value="Acyl_CoA_acyltransferase"/>
</dbReference>
<dbReference type="InterPro" id="IPR050832">
    <property type="entry name" value="Bact_Acetyltransf"/>
</dbReference>
<name>I4F3N0_MODI5</name>
<dbReference type="Pfam" id="PF00583">
    <property type="entry name" value="Acetyltransf_1"/>
    <property type="match status" value="1"/>
</dbReference>
<dbReference type="Proteomes" id="UP000006461">
    <property type="component" value="Chromosome"/>
</dbReference>
<dbReference type="GO" id="GO:0005737">
    <property type="term" value="C:cytoplasm"/>
    <property type="evidence" value="ECO:0007669"/>
    <property type="project" value="UniProtKB-SubCell"/>
</dbReference>
<comment type="similarity">
    <text evidence="3">Belongs to the acetyltransferase family. RimI subfamily.</text>
</comment>
<dbReference type="EC" id="2.3.1.266" evidence="3"/>
<dbReference type="NCBIfam" id="TIGR01575">
    <property type="entry name" value="rimI"/>
    <property type="match status" value="1"/>
</dbReference>
<comment type="catalytic activity">
    <reaction evidence="3">
        <text>N-terminal L-alanyl-[ribosomal protein bS18] + acetyl-CoA = N-terminal N(alpha)-acetyl-L-alanyl-[ribosomal protein bS18] + CoA + H(+)</text>
        <dbReference type="Rhea" id="RHEA:43756"/>
        <dbReference type="Rhea" id="RHEA-COMP:10676"/>
        <dbReference type="Rhea" id="RHEA-COMP:10677"/>
        <dbReference type="ChEBI" id="CHEBI:15378"/>
        <dbReference type="ChEBI" id="CHEBI:57287"/>
        <dbReference type="ChEBI" id="CHEBI:57288"/>
        <dbReference type="ChEBI" id="CHEBI:64718"/>
        <dbReference type="ChEBI" id="CHEBI:83683"/>
        <dbReference type="EC" id="2.3.1.266"/>
    </reaction>
</comment>
<dbReference type="OrthoDB" id="529907at2"/>
<dbReference type="PANTHER" id="PTHR43877:SF2">
    <property type="entry name" value="AMINOALKYLPHOSPHONATE N-ACETYLTRANSFERASE-RELATED"/>
    <property type="match status" value="1"/>
</dbReference>
<dbReference type="InterPro" id="IPR006464">
    <property type="entry name" value="AcTrfase_RimI/Ard1"/>
</dbReference>
<dbReference type="SUPFAM" id="SSF55729">
    <property type="entry name" value="Acyl-CoA N-acyltransferases (Nat)"/>
    <property type="match status" value="1"/>
</dbReference>
<protein>
    <recommendedName>
        <fullName evidence="3">[Ribosomal protein bS18]-alanine N-acetyltransferase</fullName>
        <ecNumber evidence="3">2.3.1.266</ecNumber>
    </recommendedName>
</protein>
<keyword evidence="1 5" id="KW-0808">Transferase</keyword>
<dbReference type="KEGG" id="mmar:MODMU_4862"/>
<keyword evidence="3" id="KW-0963">Cytoplasm</keyword>
<keyword evidence="6" id="KW-1185">Reference proteome</keyword>
<evidence type="ECO:0000256" key="3">
    <source>
        <dbReference type="RuleBase" id="RU363094"/>
    </source>
</evidence>
<keyword evidence="2 5" id="KW-0012">Acyltransferase</keyword>
<proteinExistence type="inferred from homology"/>
<organism evidence="5 6">
    <name type="scientific">Modestobacter italicus (strain DSM 44449 / CECT 9708 / BC 501)</name>
    <dbReference type="NCBI Taxonomy" id="2732864"/>
    <lineage>
        <taxon>Bacteria</taxon>
        <taxon>Bacillati</taxon>
        <taxon>Actinomycetota</taxon>
        <taxon>Actinomycetes</taxon>
        <taxon>Geodermatophilales</taxon>
        <taxon>Geodermatophilaceae</taxon>
        <taxon>Modestobacter</taxon>
    </lineage>
</organism>
<keyword evidence="5" id="KW-0689">Ribosomal protein</keyword>
<dbReference type="HOGENOM" id="CLU_013985_23_3_11"/>
<comment type="function">
    <text evidence="3">Acetylates the N-terminal alanine of ribosomal protein bS18.</text>
</comment>
<gene>
    <name evidence="5" type="primary">rimI</name>
    <name evidence="5" type="ordered locus">MODMU_4862</name>
</gene>
<sequence length="149" mass="16741">MTVTLRPMTRDDLRAVMRLEEELFAPDTWTRSMYLEELGLTDTRWYLVAVDADDVVGYAGLIAYPEEAHIATIGVTAARQGEGIGGTLLDALLAEADRRSPVVLLEVRATDEATQGLYRRRGFQPIGVRPRYYPLSGEDAVVMRRELLR</sequence>
<dbReference type="OMA" id="FEPIGFR"/>